<evidence type="ECO:0000313" key="3">
    <source>
        <dbReference type="Proteomes" id="UP000305948"/>
    </source>
</evidence>
<dbReference type="EMBL" id="ML213509">
    <property type="protein sequence ID" value="TFK52489.1"/>
    <property type="molecule type" value="Genomic_DNA"/>
</dbReference>
<gene>
    <name evidence="2" type="ORF">OE88DRAFT_1408181</name>
</gene>
<dbReference type="Proteomes" id="UP000305948">
    <property type="component" value="Unassembled WGS sequence"/>
</dbReference>
<reference evidence="2 3" key="1">
    <citation type="journal article" date="2019" name="Nat. Ecol. Evol.">
        <title>Megaphylogeny resolves global patterns of mushroom evolution.</title>
        <authorList>
            <person name="Varga T."/>
            <person name="Krizsan K."/>
            <person name="Foldi C."/>
            <person name="Dima B."/>
            <person name="Sanchez-Garcia M."/>
            <person name="Sanchez-Ramirez S."/>
            <person name="Szollosi G.J."/>
            <person name="Szarkandi J.G."/>
            <person name="Papp V."/>
            <person name="Albert L."/>
            <person name="Andreopoulos W."/>
            <person name="Angelini C."/>
            <person name="Antonin V."/>
            <person name="Barry K.W."/>
            <person name="Bougher N.L."/>
            <person name="Buchanan P."/>
            <person name="Buyck B."/>
            <person name="Bense V."/>
            <person name="Catcheside P."/>
            <person name="Chovatia M."/>
            <person name="Cooper J."/>
            <person name="Damon W."/>
            <person name="Desjardin D."/>
            <person name="Finy P."/>
            <person name="Geml J."/>
            <person name="Haridas S."/>
            <person name="Hughes K."/>
            <person name="Justo A."/>
            <person name="Karasinski D."/>
            <person name="Kautmanova I."/>
            <person name="Kiss B."/>
            <person name="Kocsube S."/>
            <person name="Kotiranta H."/>
            <person name="LaButti K.M."/>
            <person name="Lechner B.E."/>
            <person name="Liimatainen K."/>
            <person name="Lipzen A."/>
            <person name="Lukacs Z."/>
            <person name="Mihaltcheva S."/>
            <person name="Morgado L.N."/>
            <person name="Niskanen T."/>
            <person name="Noordeloos M.E."/>
            <person name="Ohm R.A."/>
            <person name="Ortiz-Santana B."/>
            <person name="Ovrebo C."/>
            <person name="Racz N."/>
            <person name="Riley R."/>
            <person name="Savchenko A."/>
            <person name="Shiryaev A."/>
            <person name="Soop K."/>
            <person name="Spirin V."/>
            <person name="Szebenyi C."/>
            <person name="Tomsovsky M."/>
            <person name="Tulloss R.E."/>
            <person name="Uehling J."/>
            <person name="Grigoriev I.V."/>
            <person name="Vagvolgyi C."/>
            <person name="Papp T."/>
            <person name="Martin F.M."/>
            <person name="Miettinen O."/>
            <person name="Hibbett D.S."/>
            <person name="Nagy L.G."/>
        </authorList>
    </citation>
    <scope>NUCLEOTIDE SEQUENCE [LARGE SCALE GENOMIC DNA]</scope>
    <source>
        <strain evidence="2 3">OMC1185</strain>
    </source>
</reference>
<sequence>MPQSFPEHRRLTRERKARRYPYANLLGLVPSYIPIGFIPPLLDVVSEKCSWYIVPYVGQSFAEARLSGVYYGTYLISLFVPLPSRARSILRAQSCIRADGVRVKVLTLRLVTVFELS</sequence>
<organism evidence="2 3">
    <name type="scientific">Heliocybe sulcata</name>
    <dbReference type="NCBI Taxonomy" id="5364"/>
    <lineage>
        <taxon>Eukaryota</taxon>
        <taxon>Fungi</taxon>
        <taxon>Dikarya</taxon>
        <taxon>Basidiomycota</taxon>
        <taxon>Agaricomycotina</taxon>
        <taxon>Agaricomycetes</taxon>
        <taxon>Gloeophyllales</taxon>
        <taxon>Gloeophyllaceae</taxon>
        <taxon>Heliocybe</taxon>
    </lineage>
</organism>
<evidence type="ECO:0000313" key="2">
    <source>
        <dbReference type="EMBL" id="TFK52489.1"/>
    </source>
</evidence>
<keyword evidence="1" id="KW-0812">Transmembrane</keyword>
<keyword evidence="1" id="KW-0472">Membrane</keyword>
<keyword evidence="3" id="KW-1185">Reference proteome</keyword>
<dbReference type="AlphaFoldDB" id="A0A5C3N402"/>
<feature type="transmembrane region" description="Helical" evidence="1">
    <location>
        <begin position="62"/>
        <end position="82"/>
    </location>
</feature>
<accession>A0A5C3N402</accession>
<keyword evidence="1" id="KW-1133">Transmembrane helix</keyword>
<evidence type="ECO:0000256" key="1">
    <source>
        <dbReference type="SAM" id="Phobius"/>
    </source>
</evidence>
<protein>
    <submittedName>
        <fullName evidence="2">Uncharacterized protein</fullName>
    </submittedName>
</protein>
<name>A0A5C3N402_9AGAM</name>
<feature type="transmembrane region" description="Helical" evidence="1">
    <location>
        <begin position="21"/>
        <end position="42"/>
    </location>
</feature>
<proteinExistence type="predicted"/>